<dbReference type="Proteomes" id="UP001187471">
    <property type="component" value="Unassembled WGS sequence"/>
</dbReference>
<evidence type="ECO:0000256" key="4">
    <source>
        <dbReference type="SAM" id="MobiDB-lite"/>
    </source>
</evidence>
<keyword evidence="6" id="KW-1185">Reference proteome</keyword>
<reference evidence="5" key="1">
    <citation type="submission" date="2022-12" db="EMBL/GenBank/DDBJ databases">
        <title>Draft genome assemblies for two species of Escallonia (Escalloniales).</title>
        <authorList>
            <person name="Chanderbali A."/>
            <person name="Dervinis C."/>
            <person name="Anghel I."/>
            <person name="Soltis D."/>
            <person name="Soltis P."/>
            <person name="Zapata F."/>
        </authorList>
    </citation>
    <scope>NUCLEOTIDE SEQUENCE</scope>
    <source>
        <strain evidence="5">UCBG92.1500</strain>
        <tissue evidence="5">Leaf</tissue>
    </source>
</reference>
<sequence>MDEIWERVVETALDDQTDVALNPNPRLSCEKLILSDNRFASGLEYLVEAGLESLRDLDLSNNRIQDINDLRPLAKLKLVSLDLDRIVDVDEDEESAADEEETETLRVGGANGFSRPSSHHHSNGFVAAVDVEEDEEDEGEEDEEIDEDDGDDEDEDVVE</sequence>
<dbReference type="Pfam" id="PF12799">
    <property type="entry name" value="LRR_4"/>
    <property type="match status" value="1"/>
</dbReference>
<name>A0AA88UCY5_9ASTE</name>
<dbReference type="PANTHER" id="PTHR11375">
    <property type="entry name" value="ACIDIC LEUCINE-RICH NUCLEAR PHOSPHOPROTEIN 32"/>
    <property type="match status" value="1"/>
</dbReference>
<proteinExistence type="inferred from homology"/>
<keyword evidence="1" id="KW-0433">Leucine-rich repeat</keyword>
<evidence type="ECO:0000313" key="5">
    <source>
        <dbReference type="EMBL" id="KAK2970682.1"/>
    </source>
</evidence>
<comment type="similarity">
    <text evidence="3">Belongs to the ANP32 family.</text>
</comment>
<feature type="compositionally biased region" description="Acidic residues" evidence="4">
    <location>
        <begin position="89"/>
        <end position="102"/>
    </location>
</feature>
<evidence type="ECO:0000256" key="3">
    <source>
        <dbReference type="ARBA" id="ARBA00025777"/>
    </source>
</evidence>
<evidence type="ECO:0000256" key="2">
    <source>
        <dbReference type="ARBA" id="ARBA00022737"/>
    </source>
</evidence>
<dbReference type="AlphaFoldDB" id="A0AA88UCY5"/>
<organism evidence="5 6">
    <name type="scientific">Escallonia rubra</name>
    <dbReference type="NCBI Taxonomy" id="112253"/>
    <lineage>
        <taxon>Eukaryota</taxon>
        <taxon>Viridiplantae</taxon>
        <taxon>Streptophyta</taxon>
        <taxon>Embryophyta</taxon>
        <taxon>Tracheophyta</taxon>
        <taxon>Spermatophyta</taxon>
        <taxon>Magnoliopsida</taxon>
        <taxon>eudicotyledons</taxon>
        <taxon>Gunneridae</taxon>
        <taxon>Pentapetalae</taxon>
        <taxon>asterids</taxon>
        <taxon>campanulids</taxon>
        <taxon>Escalloniales</taxon>
        <taxon>Escalloniaceae</taxon>
        <taxon>Escallonia</taxon>
    </lineage>
</organism>
<dbReference type="SUPFAM" id="SSF52058">
    <property type="entry name" value="L domain-like"/>
    <property type="match status" value="1"/>
</dbReference>
<keyword evidence="2" id="KW-0677">Repeat</keyword>
<feature type="region of interest" description="Disordered" evidence="4">
    <location>
        <begin position="89"/>
        <end position="159"/>
    </location>
</feature>
<dbReference type="GO" id="GO:0042393">
    <property type="term" value="F:histone binding"/>
    <property type="evidence" value="ECO:0007669"/>
    <property type="project" value="TreeGrafter"/>
</dbReference>
<dbReference type="InterPro" id="IPR001611">
    <property type="entry name" value="Leu-rich_rpt"/>
</dbReference>
<dbReference type="GO" id="GO:0005634">
    <property type="term" value="C:nucleus"/>
    <property type="evidence" value="ECO:0007669"/>
    <property type="project" value="TreeGrafter"/>
</dbReference>
<gene>
    <name evidence="5" type="ORF">RJ640_001942</name>
</gene>
<dbReference type="PROSITE" id="PS51450">
    <property type="entry name" value="LRR"/>
    <property type="match status" value="1"/>
</dbReference>
<dbReference type="PANTHER" id="PTHR11375:SF0">
    <property type="entry name" value="ACIDIC LEUCINE-RICH NUCLEAR PHOSPHOPROTEIN 32 FAMILY MEMBER A"/>
    <property type="match status" value="1"/>
</dbReference>
<dbReference type="InterPro" id="IPR025875">
    <property type="entry name" value="Leu-rich_rpt_4"/>
</dbReference>
<protein>
    <submittedName>
        <fullName evidence="5">Uncharacterized protein</fullName>
    </submittedName>
</protein>
<feature type="compositionally biased region" description="Acidic residues" evidence="4">
    <location>
        <begin position="130"/>
        <end position="159"/>
    </location>
</feature>
<evidence type="ECO:0000256" key="1">
    <source>
        <dbReference type="ARBA" id="ARBA00022614"/>
    </source>
</evidence>
<comment type="caution">
    <text evidence="5">The sequence shown here is derived from an EMBL/GenBank/DDBJ whole genome shotgun (WGS) entry which is preliminary data.</text>
</comment>
<dbReference type="Gene3D" id="3.80.10.10">
    <property type="entry name" value="Ribonuclease Inhibitor"/>
    <property type="match status" value="1"/>
</dbReference>
<feature type="non-terminal residue" evidence="5">
    <location>
        <position position="159"/>
    </location>
</feature>
<dbReference type="InterPro" id="IPR045081">
    <property type="entry name" value="AN32"/>
</dbReference>
<accession>A0AA88UCY5</accession>
<dbReference type="EMBL" id="JAVXUO010002670">
    <property type="protein sequence ID" value="KAK2970682.1"/>
    <property type="molecule type" value="Genomic_DNA"/>
</dbReference>
<evidence type="ECO:0000313" key="6">
    <source>
        <dbReference type="Proteomes" id="UP001187471"/>
    </source>
</evidence>
<dbReference type="InterPro" id="IPR032675">
    <property type="entry name" value="LRR_dom_sf"/>
</dbReference>